<evidence type="ECO:0000313" key="2">
    <source>
        <dbReference type="Proteomes" id="UP000198756"/>
    </source>
</evidence>
<dbReference type="Proteomes" id="UP000198756">
    <property type="component" value="Unassembled WGS sequence"/>
</dbReference>
<dbReference type="EMBL" id="FMXE01000034">
    <property type="protein sequence ID" value="SDA93095.1"/>
    <property type="molecule type" value="Genomic_DNA"/>
</dbReference>
<name>A0A1G5ZEW2_9BACT</name>
<protein>
    <recommendedName>
        <fullName evidence="3">DUF3800 domain-containing protein</fullName>
    </recommendedName>
</protein>
<proteinExistence type="predicted"/>
<dbReference type="Pfam" id="PF12686">
    <property type="entry name" value="DUF3800"/>
    <property type="match status" value="1"/>
</dbReference>
<reference evidence="2" key="1">
    <citation type="submission" date="2016-10" db="EMBL/GenBank/DDBJ databases">
        <authorList>
            <person name="Varghese N."/>
            <person name="Submissions S."/>
        </authorList>
    </citation>
    <scope>NUCLEOTIDE SEQUENCE [LARGE SCALE GENOMIC DNA]</scope>
    <source>
        <strain evidence="2">DSM 22703</strain>
    </source>
</reference>
<keyword evidence="2" id="KW-1185">Reference proteome</keyword>
<dbReference type="STRING" id="279824.SAMN03080617_03683"/>
<dbReference type="InterPro" id="IPR024524">
    <property type="entry name" value="DUF3800"/>
</dbReference>
<dbReference type="AlphaFoldDB" id="A0A1G5ZEW2"/>
<organism evidence="1 2">
    <name type="scientific">Algoriphagus alkaliphilus</name>
    <dbReference type="NCBI Taxonomy" id="279824"/>
    <lineage>
        <taxon>Bacteria</taxon>
        <taxon>Pseudomonadati</taxon>
        <taxon>Bacteroidota</taxon>
        <taxon>Cytophagia</taxon>
        <taxon>Cytophagales</taxon>
        <taxon>Cyclobacteriaceae</taxon>
        <taxon>Algoriphagus</taxon>
    </lineage>
</organism>
<gene>
    <name evidence="1" type="ORF">SAMN03080617_03683</name>
</gene>
<sequence>MNKTFNFYCDESCHLENDGQPYMLIGYISCAYNQVKMHSQSIRQLKEDHGVFSEVKWSKLSKSAYPLYNDLVDYFFATDLQYRAIVIDKSKLRHADFSQDHDDFYYKMYFQLLSKKLVPEYCHNIYLDIKDTRSAKKVNGLRSFLSSNLIQVRNLQNIRSHESELMQLADIITGALSYHLRGLERVIAKNKIIEKIQQHSKHPLTHSTTKDQKKFNLFFIDLK</sequence>
<evidence type="ECO:0000313" key="1">
    <source>
        <dbReference type="EMBL" id="SDA93095.1"/>
    </source>
</evidence>
<dbReference type="RefSeq" id="WP_217636685.1">
    <property type="nucleotide sequence ID" value="NZ_FMXE01000034.1"/>
</dbReference>
<accession>A0A1G5ZEW2</accession>
<evidence type="ECO:0008006" key="3">
    <source>
        <dbReference type="Google" id="ProtNLM"/>
    </source>
</evidence>